<reference evidence="3" key="2">
    <citation type="submission" date="2020-04" db="EMBL/GenBank/DDBJ databases">
        <authorList>
            <consortium name="NCBI Genome Project"/>
        </authorList>
    </citation>
    <scope>NUCLEOTIDE SEQUENCE</scope>
    <source>
        <strain evidence="3">CBS 304.34</strain>
    </source>
</reference>
<reference evidence="1 3" key="1">
    <citation type="journal article" date="2020" name="Stud. Mycol.">
        <title>101 Dothideomycetes genomes: a test case for predicting lifestyles and emergence of pathogens.</title>
        <authorList>
            <person name="Haridas S."/>
            <person name="Albert R."/>
            <person name="Binder M."/>
            <person name="Bloem J."/>
            <person name="Labutti K."/>
            <person name="Salamov A."/>
            <person name="Andreopoulos B."/>
            <person name="Baker S."/>
            <person name="Barry K."/>
            <person name="Bills G."/>
            <person name="Bluhm B."/>
            <person name="Cannon C."/>
            <person name="Castanera R."/>
            <person name="Culley D."/>
            <person name="Daum C."/>
            <person name="Ezra D."/>
            <person name="Gonzalez J."/>
            <person name="Henrissat B."/>
            <person name="Kuo A."/>
            <person name="Liang C."/>
            <person name="Lipzen A."/>
            <person name="Lutzoni F."/>
            <person name="Magnuson J."/>
            <person name="Mondo S."/>
            <person name="Nolan M."/>
            <person name="Ohm R."/>
            <person name="Pangilinan J."/>
            <person name="Park H.-J."/>
            <person name="Ramirez L."/>
            <person name="Alfaro M."/>
            <person name="Sun H."/>
            <person name="Tritt A."/>
            <person name="Yoshinaga Y."/>
            <person name="Zwiers L.-H."/>
            <person name="Turgeon B."/>
            <person name="Goodwin S."/>
            <person name="Spatafora J."/>
            <person name="Crous P."/>
            <person name="Grigoriev I."/>
        </authorList>
    </citation>
    <scope>NUCLEOTIDE SEQUENCE</scope>
    <source>
        <strain evidence="1 3">CBS 304.34</strain>
    </source>
</reference>
<dbReference type="Proteomes" id="UP000504636">
    <property type="component" value="Unplaced"/>
</dbReference>
<sequence>MERFNVYKGQDPQTTRMIYFGELNYKRSFRTFHALWWAMFAFAKQRLGLDVSPLLEAFRDAVLENIHNPGVFTAREAYCAMWPTVDGDIPEMSNKQMETARNLMTYLEDLAKSAESTKADDDMEILARRTAELRVSGGHEEAVKRMMEQRIAELRTGNPTVQTRPP</sequence>
<gene>
    <name evidence="1 3" type="ORF">BDZ99DRAFT_456795</name>
</gene>
<dbReference type="OrthoDB" id="10406848at2759"/>
<accession>A0A6A6Z8D1</accession>
<organism evidence="1">
    <name type="scientific">Mytilinidion resinicola</name>
    <dbReference type="NCBI Taxonomy" id="574789"/>
    <lineage>
        <taxon>Eukaryota</taxon>
        <taxon>Fungi</taxon>
        <taxon>Dikarya</taxon>
        <taxon>Ascomycota</taxon>
        <taxon>Pezizomycotina</taxon>
        <taxon>Dothideomycetes</taxon>
        <taxon>Pleosporomycetidae</taxon>
        <taxon>Mytilinidiales</taxon>
        <taxon>Mytilinidiaceae</taxon>
        <taxon>Mytilinidion</taxon>
    </lineage>
</organism>
<evidence type="ECO:0000313" key="1">
    <source>
        <dbReference type="EMBL" id="KAF2816993.1"/>
    </source>
</evidence>
<name>A0A6A6Z8D1_9PEZI</name>
<protein>
    <submittedName>
        <fullName evidence="1 3">Uncharacterized protein</fullName>
    </submittedName>
</protein>
<evidence type="ECO:0000313" key="2">
    <source>
        <dbReference type="Proteomes" id="UP000504636"/>
    </source>
</evidence>
<dbReference type="RefSeq" id="XP_033583957.1">
    <property type="nucleotide sequence ID" value="XM_033718534.1"/>
</dbReference>
<reference evidence="3" key="3">
    <citation type="submission" date="2025-04" db="UniProtKB">
        <authorList>
            <consortium name="RefSeq"/>
        </authorList>
    </citation>
    <scope>IDENTIFICATION</scope>
    <source>
        <strain evidence="3">CBS 304.34</strain>
    </source>
</reference>
<dbReference type="GeneID" id="54459427"/>
<dbReference type="AlphaFoldDB" id="A0A6A6Z8D1"/>
<evidence type="ECO:0000313" key="3">
    <source>
        <dbReference type="RefSeq" id="XP_033583957.1"/>
    </source>
</evidence>
<dbReference type="EMBL" id="MU003692">
    <property type="protein sequence ID" value="KAF2816993.1"/>
    <property type="molecule type" value="Genomic_DNA"/>
</dbReference>
<keyword evidence="2" id="KW-1185">Reference proteome</keyword>
<proteinExistence type="predicted"/>